<keyword evidence="3" id="KW-0479">Metal-binding</keyword>
<name>A0A7X1PNX9_9PSED</name>
<dbReference type="InterPro" id="IPR001365">
    <property type="entry name" value="A_deaminase_dom"/>
</dbReference>
<dbReference type="AlphaFoldDB" id="A0A7X1PNX9"/>
<dbReference type="SUPFAM" id="SSF51556">
    <property type="entry name" value="Metallo-dependent hydrolases"/>
    <property type="match status" value="1"/>
</dbReference>
<dbReference type="InterPro" id="IPR006330">
    <property type="entry name" value="Ado/ade_deaminase"/>
</dbReference>
<dbReference type="Pfam" id="PF00962">
    <property type="entry name" value="A_deaminase"/>
    <property type="match status" value="1"/>
</dbReference>
<dbReference type="GO" id="GO:0005829">
    <property type="term" value="C:cytosol"/>
    <property type="evidence" value="ECO:0007669"/>
    <property type="project" value="TreeGrafter"/>
</dbReference>
<comment type="cofactor">
    <cofactor evidence="1">
        <name>Zn(2+)</name>
        <dbReference type="ChEBI" id="CHEBI:29105"/>
    </cofactor>
</comment>
<sequence>MIQDPVLGDFLRRIPKTDLHIHLLGAIRPDTLAALGRKHGLSLPTGDARQIYQYRDFPGFLKLLRLAGQCLVDREDFARVAYELLEDAQRKGNCRHLELSFNPTVFLDNQVRYPVVVDGLVDGMHAARRDFAISSLLVPCIDRERPAGVARAMVEQVLEHRRDEVAGIGMDFAEGKGPPQRFIEAYQLAARHGLRRTAHVCEDNQPLALAPPTHLRTCIEALACDRVDHGYNLLADPEAVIAAREQGIAFNVTVCTAKKSNLGNRMDAIKLMHDAGLCLNIGTDDPYLHHTDLEHSWTKLFSHCGWGIHQARQLALAGVDACWLDAGAKRTLHQEFSREIDRLTVQVWPRIKPSYIGERAA</sequence>
<evidence type="ECO:0000256" key="4">
    <source>
        <dbReference type="ARBA" id="ARBA00022801"/>
    </source>
</evidence>
<dbReference type="RefSeq" id="WP_152898547.1">
    <property type="nucleotide sequence ID" value="NZ_WHUV01000003.1"/>
</dbReference>
<dbReference type="InterPro" id="IPR032466">
    <property type="entry name" value="Metal_Hydrolase"/>
</dbReference>
<keyword evidence="5" id="KW-0862">Zinc</keyword>
<feature type="domain" description="Adenosine deaminase" evidence="6">
    <location>
        <begin position="15"/>
        <end position="335"/>
    </location>
</feature>
<evidence type="ECO:0000256" key="1">
    <source>
        <dbReference type="ARBA" id="ARBA00001947"/>
    </source>
</evidence>
<dbReference type="GO" id="GO:0000034">
    <property type="term" value="F:adenine deaminase activity"/>
    <property type="evidence" value="ECO:0007669"/>
    <property type="project" value="TreeGrafter"/>
</dbReference>
<organism evidence="7 8">
    <name type="scientific">Pseudomonas piscis</name>
    <dbReference type="NCBI Taxonomy" id="2614538"/>
    <lineage>
        <taxon>Bacteria</taxon>
        <taxon>Pseudomonadati</taxon>
        <taxon>Pseudomonadota</taxon>
        <taxon>Gammaproteobacteria</taxon>
        <taxon>Pseudomonadales</taxon>
        <taxon>Pseudomonadaceae</taxon>
        <taxon>Pseudomonas</taxon>
    </lineage>
</organism>
<evidence type="ECO:0000256" key="5">
    <source>
        <dbReference type="ARBA" id="ARBA00022833"/>
    </source>
</evidence>
<dbReference type="GO" id="GO:0043103">
    <property type="term" value="P:hypoxanthine salvage"/>
    <property type="evidence" value="ECO:0007669"/>
    <property type="project" value="TreeGrafter"/>
</dbReference>
<dbReference type="Gene3D" id="3.20.20.140">
    <property type="entry name" value="Metal-dependent hydrolases"/>
    <property type="match status" value="1"/>
</dbReference>
<gene>
    <name evidence="7" type="ORF">GDH07_19260</name>
</gene>
<evidence type="ECO:0000256" key="2">
    <source>
        <dbReference type="ARBA" id="ARBA00006676"/>
    </source>
</evidence>
<comment type="similarity">
    <text evidence="2">Belongs to the metallo-dependent hydrolases superfamily. Adenosine and AMP deaminases family.</text>
</comment>
<protein>
    <submittedName>
        <fullName evidence="7">Adenosine deaminase</fullName>
    </submittedName>
</protein>
<evidence type="ECO:0000313" key="7">
    <source>
        <dbReference type="EMBL" id="MQA55460.1"/>
    </source>
</evidence>
<reference evidence="7 8" key="1">
    <citation type="submission" date="2019-10" db="EMBL/GenBank/DDBJ databases">
        <title>Pseudomonas dajingensis sp. nov., isolated from the profound head ulcers of farmed Murray cod (Maccullochella peelii peelii).</title>
        <authorList>
            <person name="Liu Y."/>
        </authorList>
    </citation>
    <scope>NUCLEOTIDE SEQUENCE [LARGE SCALE GENOMIC DNA]</scope>
    <source>
        <strain evidence="7 8">MC042</strain>
    </source>
</reference>
<keyword evidence="4" id="KW-0378">Hydrolase</keyword>
<dbReference type="EMBL" id="WHUV01000003">
    <property type="protein sequence ID" value="MQA55460.1"/>
    <property type="molecule type" value="Genomic_DNA"/>
</dbReference>
<dbReference type="PANTHER" id="PTHR43114:SF6">
    <property type="entry name" value="ADENINE DEAMINASE"/>
    <property type="match status" value="1"/>
</dbReference>
<accession>A0A7X1PNX9</accession>
<dbReference type="PANTHER" id="PTHR43114">
    <property type="entry name" value="ADENINE DEAMINASE"/>
    <property type="match status" value="1"/>
</dbReference>
<evidence type="ECO:0000259" key="6">
    <source>
        <dbReference type="Pfam" id="PF00962"/>
    </source>
</evidence>
<dbReference type="GO" id="GO:0006146">
    <property type="term" value="P:adenine catabolic process"/>
    <property type="evidence" value="ECO:0007669"/>
    <property type="project" value="TreeGrafter"/>
</dbReference>
<comment type="caution">
    <text evidence="7">The sequence shown here is derived from an EMBL/GenBank/DDBJ whole genome shotgun (WGS) entry which is preliminary data.</text>
</comment>
<evidence type="ECO:0000313" key="8">
    <source>
        <dbReference type="Proteomes" id="UP000486534"/>
    </source>
</evidence>
<dbReference type="Proteomes" id="UP000486534">
    <property type="component" value="Unassembled WGS sequence"/>
</dbReference>
<dbReference type="GO" id="GO:0046872">
    <property type="term" value="F:metal ion binding"/>
    <property type="evidence" value="ECO:0007669"/>
    <property type="project" value="UniProtKB-KW"/>
</dbReference>
<evidence type="ECO:0000256" key="3">
    <source>
        <dbReference type="ARBA" id="ARBA00022723"/>
    </source>
</evidence>
<proteinExistence type="inferred from homology"/>